<dbReference type="EMBL" id="QTJU01000001">
    <property type="protein sequence ID" value="RFM30188.1"/>
    <property type="molecule type" value="Genomic_DNA"/>
</dbReference>
<dbReference type="Pfam" id="PF04932">
    <property type="entry name" value="Wzy_C"/>
    <property type="match status" value="1"/>
</dbReference>
<keyword evidence="4 5" id="KW-0472">Membrane</keyword>
<reference evidence="7 8" key="1">
    <citation type="submission" date="2018-08" db="EMBL/GenBank/DDBJ databases">
        <title>Chitinophagaceae sp. K23C18032701, a novel bacterium isolated from forest soil.</title>
        <authorList>
            <person name="Wang C."/>
        </authorList>
    </citation>
    <scope>NUCLEOTIDE SEQUENCE [LARGE SCALE GENOMIC DNA]</scope>
    <source>
        <strain evidence="7 8">K23C18032701</strain>
    </source>
</reference>
<dbReference type="InterPro" id="IPR051533">
    <property type="entry name" value="WaaL-like"/>
</dbReference>
<feature type="transmembrane region" description="Helical" evidence="5">
    <location>
        <begin position="54"/>
        <end position="73"/>
    </location>
</feature>
<feature type="transmembrane region" description="Helical" evidence="5">
    <location>
        <begin position="133"/>
        <end position="151"/>
    </location>
</feature>
<organism evidence="7 8">
    <name type="scientific">Deminuibacter soli</name>
    <dbReference type="NCBI Taxonomy" id="2291815"/>
    <lineage>
        <taxon>Bacteria</taxon>
        <taxon>Pseudomonadati</taxon>
        <taxon>Bacteroidota</taxon>
        <taxon>Chitinophagia</taxon>
        <taxon>Chitinophagales</taxon>
        <taxon>Chitinophagaceae</taxon>
        <taxon>Deminuibacter</taxon>
    </lineage>
</organism>
<dbReference type="GO" id="GO:0016020">
    <property type="term" value="C:membrane"/>
    <property type="evidence" value="ECO:0007669"/>
    <property type="project" value="UniProtKB-SubCell"/>
</dbReference>
<sequence length="499" mass="55576">MARNSIVHIRSERSRVQPFIDKAIVDEKLRNVTGVIIFTGLAVFLGYLMSHALVLGLTFTGLLVGLFVSVACISSAELGLYINMVYAFFGFHISRWFFHDELPVGVLSDILVVSMSLNFLIRRKRTKTHTQQFSKSPVAIVFFLIVGYTAIQLCNPEVRSIAGWWMALRKVTSVLCIIYASFIIFENETKIIRFLKVLFVLATITAIYGCIQEWHGFFPFEMEWITSDEHRFGLMFINGGLRKMGTMSDPAEYAIVMASCAALFLVLGIFTKNIQKKIIIFSGCIFMLLAMGYSGTRTANAMIVAGLLVYVLLTIDKPATQRFAIVAGFIFTVLMVAPINNPTVDRFRTTFTASQDASYLVREKNRHNIQPYIYTHPIGGGIGTTGANGIINNAGHALAGFQTDSGYLKKALELGWIGLTLYCVLYFLVLKEGTHAYFGVESRKLKSIYAACVASLFSYYVAEFSQSAIGQITDMFVYYPMVALVAKGRSFLPISTPNT</sequence>
<feature type="transmembrane region" description="Helical" evidence="5">
    <location>
        <begin position="197"/>
        <end position="217"/>
    </location>
</feature>
<feature type="transmembrane region" description="Helical" evidence="5">
    <location>
        <begin position="414"/>
        <end position="433"/>
    </location>
</feature>
<dbReference type="Proteomes" id="UP000261284">
    <property type="component" value="Unassembled WGS sequence"/>
</dbReference>
<evidence type="ECO:0000313" key="8">
    <source>
        <dbReference type="Proteomes" id="UP000261284"/>
    </source>
</evidence>
<keyword evidence="3 5" id="KW-1133">Transmembrane helix</keyword>
<feature type="transmembrane region" description="Helical" evidence="5">
    <location>
        <begin position="80"/>
        <end position="98"/>
    </location>
</feature>
<evidence type="ECO:0000313" key="7">
    <source>
        <dbReference type="EMBL" id="RFM30188.1"/>
    </source>
</evidence>
<dbReference type="OrthoDB" id="783093at2"/>
<feature type="transmembrane region" description="Helical" evidence="5">
    <location>
        <begin position="163"/>
        <end position="185"/>
    </location>
</feature>
<evidence type="ECO:0000256" key="4">
    <source>
        <dbReference type="ARBA" id="ARBA00023136"/>
    </source>
</evidence>
<feature type="transmembrane region" description="Helical" evidence="5">
    <location>
        <begin position="104"/>
        <end position="121"/>
    </location>
</feature>
<keyword evidence="2 5" id="KW-0812">Transmembrane</keyword>
<accession>A0A3E1NQX9</accession>
<evidence type="ECO:0000256" key="1">
    <source>
        <dbReference type="ARBA" id="ARBA00004141"/>
    </source>
</evidence>
<dbReference type="PANTHER" id="PTHR37422">
    <property type="entry name" value="TEICHURONIC ACID BIOSYNTHESIS PROTEIN TUAE"/>
    <property type="match status" value="1"/>
</dbReference>
<evidence type="ECO:0000256" key="3">
    <source>
        <dbReference type="ARBA" id="ARBA00022989"/>
    </source>
</evidence>
<proteinExistence type="predicted"/>
<feature type="transmembrane region" description="Helical" evidence="5">
    <location>
        <begin position="253"/>
        <end position="271"/>
    </location>
</feature>
<dbReference type="AlphaFoldDB" id="A0A3E1NQX9"/>
<name>A0A3E1NQX9_9BACT</name>
<gene>
    <name evidence="7" type="ORF">DXN05_04240</name>
</gene>
<feature type="transmembrane region" description="Helical" evidence="5">
    <location>
        <begin position="29"/>
        <end position="48"/>
    </location>
</feature>
<dbReference type="PANTHER" id="PTHR37422:SF13">
    <property type="entry name" value="LIPOPOLYSACCHARIDE BIOSYNTHESIS PROTEIN PA4999-RELATED"/>
    <property type="match status" value="1"/>
</dbReference>
<evidence type="ECO:0000256" key="2">
    <source>
        <dbReference type="ARBA" id="ARBA00022692"/>
    </source>
</evidence>
<feature type="transmembrane region" description="Helical" evidence="5">
    <location>
        <begin position="278"/>
        <end position="293"/>
    </location>
</feature>
<dbReference type="InterPro" id="IPR007016">
    <property type="entry name" value="O-antigen_ligase-rel_domated"/>
</dbReference>
<comment type="subcellular location">
    <subcellularLocation>
        <location evidence="1">Membrane</location>
        <topology evidence="1">Multi-pass membrane protein</topology>
    </subcellularLocation>
</comment>
<evidence type="ECO:0000259" key="6">
    <source>
        <dbReference type="Pfam" id="PF04932"/>
    </source>
</evidence>
<evidence type="ECO:0000256" key="5">
    <source>
        <dbReference type="SAM" id="Phobius"/>
    </source>
</evidence>
<feature type="transmembrane region" description="Helical" evidence="5">
    <location>
        <begin position="322"/>
        <end position="339"/>
    </location>
</feature>
<comment type="caution">
    <text evidence="7">The sequence shown here is derived from an EMBL/GenBank/DDBJ whole genome shotgun (WGS) entry which is preliminary data.</text>
</comment>
<protein>
    <recommendedName>
        <fullName evidence="6">O-antigen ligase-related domain-containing protein</fullName>
    </recommendedName>
</protein>
<feature type="domain" description="O-antigen ligase-related" evidence="6">
    <location>
        <begin position="284"/>
        <end position="423"/>
    </location>
</feature>
<keyword evidence="8" id="KW-1185">Reference proteome</keyword>
<dbReference type="RefSeq" id="WP_116845944.1">
    <property type="nucleotide sequence ID" value="NZ_QTJU01000001.1"/>
</dbReference>